<dbReference type="Pfam" id="PF17682">
    <property type="entry name" value="Tau95_N"/>
    <property type="match status" value="1"/>
</dbReference>
<sequence length="206" mass="23691">MESSLPSRDFYVVNYPAIVQNDDRAIQTLGGIAGISKTFSSSTRRLKLTFRPEMLLSKPVFGDPSPSTALVVRARRLRNKRTGEEKVQAEILGIIPRTYSFNALMDFQYGPFEKIPPEQCSSFGKSDQFRVFYDKLLVREPTRSLDLHLNNDVPLCVPPILFTRLDQPLTYCFSSRFRTNEYIELDSHNHNHPYLTFSPTITRYTS</sequence>
<dbReference type="GO" id="GO:0001002">
    <property type="term" value="F:RNA polymerase III type 1 promoter sequence-specific DNA binding"/>
    <property type="evidence" value="ECO:0007669"/>
    <property type="project" value="TreeGrafter"/>
</dbReference>
<dbReference type="AlphaFoldDB" id="A0A0V0JBS5"/>
<evidence type="ECO:0000259" key="1">
    <source>
        <dbReference type="Pfam" id="PF17682"/>
    </source>
</evidence>
<dbReference type="InterPro" id="IPR041499">
    <property type="entry name" value="Tfc1/Sfc1_N"/>
</dbReference>
<dbReference type="PANTHER" id="PTHR13230">
    <property type="entry name" value="GENERAL TRANSCRIPTION FACTOR IIIC, POLYPEPTIDE 5"/>
    <property type="match status" value="1"/>
</dbReference>
<name>A0A0V0JBS5_SCHSO</name>
<evidence type="ECO:0000313" key="2">
    <source>
        <dbReference type="EMBL" id="JAP62399.1"/>
    </source>
</evidence>
<gene>
    <name evidence="2" type="primary">TF3C5</name>
    <name evidence="2" type="ORF">TR150482</name>
</gene>
<dbReference type="GO" id="GO:0001003">
    <property type="term" value="F:RNA polymerase III type 2 promoter sequence-specific DNA binding"/>
    <property type="evidence" value="ECO:0007669"/>
    <property type="project" value="TreeGrafter"/>
</dbReference>
<organism evidence="2">
    <name type="scientific">Schistocephalus solidus</name>
    <name type="common">Tapeworm</name>
    <dbReference type="NCBI Taxonomy" id="70667"/>
    <lineage>
        <taxon>Eukaryota</taxon>
        <taxon>Metazoa</taxon>
        <taxon>Spiralia</taxon>
        <taxon>Lophotrochozoa</taxon>
        <taxon>Platyhelminthes</taxon>
        <taxon>Cestoda</taxon>
        <taxon>Eucestoda</taxon>
        <taxon>Diphyllobothriidea</taxon>
        <taxon>Diphyllobothriidae</taxon>
        <taxon>Schistocephalus</taxon>
    </lineage>
</organism>
<dbReference type="Gene3D" id="3.30.200.160">
    <property type="entry name" value="TFIIIC, subcomplex tauA, subunit Sfc1, barrel domain"/>
    <property type="match status" value="1"/>
</dbReference>
<proteinExistence type="predicted"/>
<reference evidence="2" key="1">
    <citation type="submission" date="2016-01" db="EMBL/GenBank/DDBJ databases">
        <title>Reference transcriptome for the parasite Schistocephalus solidus: insights into the molecular evolution of parasitism.</title>
        <authorList>
            <person name="Hebert F.O."/>
            <person name="Grambauer S."/>
            <person name="Barber I."/>
            <person name="Landry C.R."/>
            <person name="Aubin-Horth N."/>
        </authorList>
    </citation>
    <scope>NUCLEOTIDE SEQUENCE</scope>
</reference>
<dbReference type="InterPro" id="IPR040454">
    <property type="entry name" value="TF_IIIC_Tfc1/Sfc1"/>
</dbReference>
<dbReference type="InterPro" id="IPR042536">
    <property type="entry name" value="TFIIIC_tauA_Sfc1"/>
</dbReference>
<dbReference type="GO" id="GO:0000127">
    <property type="term" value="C:transcription factor TFIIIC complex"/>
    <property type="evidence" value="ECO:0007669"/>
    <property type="project" value="InterPro"/>
</dbReference>
<dbReference type="PANTHER" id="PTHR13230:SF5">
    <property type="entry name" value="GENERAL TRANSCRIPTION FACTOR 3C POLYPEPTIDE 5"/>
    <property type="match status" value="1"/>
</dbReference>
<dbReference type="GO" id="GO:0006384">
    <property type="term" value="P:transcription initiation at RNA polymerase III promoter"/>
    <property type="evidence" value="ECO:0007669"/>
    <property type="project" value="InterPro"/>
</dbReference>
<dbReference type="EMBL" id="GEEE01019175">
    <property type="protein sequence ID" value="JAP44050.1"/>
    <property type="molecule type" value="Transcribed_RNA"/>
</dbReference>
<dbReference type="EMBL" id="GEEE01000826">
    <property type="protein sequence ID" value="JAP62399.1"/>
    <property type="molecule type" value="Transcribed_RNA"/>
</dbReference>
<feature type="domain" description="Transcription factor IIIC subunit Tfc1/Sfc1 triple barrel" evidence="1">
    <location>
        <begin position="12"/>
        <end position="109"/>
    </location>
</feature>
<accession>A0A0V0JBS5</accession>
<dbReference type="FunFam" id="3.30.200.160:FF:000002">
    <property type="entry name" value="Transcription factor IIIC, subunit 5"/>
    <property type="match status" value="1"/>
</dbReference>
<protein>
    <submittedName>
        <fullName evidence="2">General transcription factor 3C polypeptide 5</fullName>
    </submittedName>
</protein>